<evidence type="ECO:0000256" key="8">
    <source>
        <dbReference type="ARBA" id="ARBA00022741"/>
    </source>
</evidence>
<dbReference type="InParanoid" id="H1XV12"/>
<protein>
    <recommendedName>
        <fullName evidence="4 17">Biotin carboxylase</fullName>
        <ecNumber evidence="4 17">6.3.4.14</ecNumber>
    </recommendedName>
    <alternativeName>
        <fullName evidence="17">Acetyl-coenzyme A carboxylase biotin carboxylase subunit A</fullName>
    </alternativeName>
</protein>
<evidence type="ECO:0000256" key="12">
    <source>
        <dbReference type="ARBA" id="ARBA00023098"/>
    </source>
</evidence>
<name>H1XV12_CALAY</name>
<dbReference type="KEGG" id="caby:Cabys_2133"/>
<dbReference type="InterPro" id="IPR005479">
    <property type="entry name" value="CPAse_ATP-bd"/>
</dbReference>
<comment type="function">
    <text evidence="1 17">This protein is a component of the acetyl coenzyme A carboxylase complex; first, biotin carboxylase catalyzes the carboxylation of the carrier protein and then the transcarboxylase transfers the carboxyl group to form malonyl-CoA.</text>
</comment>
<evidence type="ECO:0000256" key="2">
    <source>
        <dbReference type="ARBA" id="ARBA00004956"/>
    </source>
</evidence>
<proteinExistence type="predicted"/>
<dbReference type="PROSITE" id="PS50975">
    <property type="entry name" value="ATP_GRASP"/>
    <property type="match status" value="1"/>
</dbReference>
<evidence type="ECO:0000256" key="7">
    <source>
        <dbReference type="ARBA" id="ARBA00022723"/>
    </source>
</evidence>
<evidence type="ECO:0000256" key="5">
    <source>
        <dbReference type="ARBA" id="ARBA00022516"/>
    </source>
</evidence>
<evidence type="ECO:0000313" key="21">
    <source>
        <dbReference type="EMBL" id="EHO42845.1"/>
    </source>
</evidence>
<dbReference type="Pfam" id="PF02786">
    <property type="entry name" value="CPSase_L_D2"/>
    <property type="match status" value="1"/>
</dbReference>
<dbReference type="STRING" id="880073.Cabys_2133"/>
<dbReference type="FunFam" id="3.30.1490.20:FF:000018">
    <property type="entry name" value="Biotin carboxylase"/>
    <property type="match status" value="1"/>
</dbReference>
<dbReference type="EC" id="6.3.4.14" evidence="4 17"/>
<dbReference type="PANTHER" id="PTHR48095">
    <property type="entry name" value="PYRUVATE CARBOXYLASE SUBUNIT A"/>
    <property type="match status" value="1"/>
</dbReference>
<dbReference type="FunCoup" id="H1XV12">
    <property type="interactions" value="569"/>
</dbReference>
<dbReference type="PANTHER" id="PTHR48095:SF2">
    <property type="entry name" value="BIOTIN CARBOXYLASE, CHLOROPLASTIC"/>
    <property type="match status" value="1"/>
</dbReference>
<comment type="catalytic activity">
    <reaction evidence="15 17">
        <text>N(6)-biotinyl-L-lysyl-[protein] + hydrogencarbonate + ATP = N(6)-carboxybiotinyl-L-lysyl-[protein] + ADP + phosphate + H(+)</text>
        <dbReference type="Rhea" id="RHEA:13501"/>
        <dbReference type="Rhea" id="RHEA-COMP:10505"/>
        <dbReference type="Rhea" id="RHEA-COMP:10506"/>
        <dbReference type="ChEBI" id="CHEBI:15378"/>
        <dbReference type="ChEBI" id="CHEBI:17544"/>
        <dbReference type="ChEBI" id="CHEBI:30616"/>
        <dbReference type="ChEBI" id="CHEBI:43474"/>
        <dbReference type="ChEBI" id="CHEBI:83144"/>
        <dbReference type="ChEBI" id="CHEBI:83145"/>
        <dbReference type="ChEBI" id="CHEBI:456216"/>
        <dbReference type="EC" id="6.3.4.14"/>
    </reaction>
</comment>
<keyword evidence="13 17" id="KW-0275">Fatty acid biosynthesis</keyword>
<dbReference type="SUPFAM" id="SSF51246">
    <property type="entry name" value="Rudiment single hybrid motif"/>
    <property type="match status" value="1"/>
</dbReference>
<evidence type="ECO:0000256" key="14">
    <source>
        <dbReference type="ARBA" id="ARBA00023267"/>
    </source>
</evidence>
<dbReference type="Gene3D" id="3.30.470.20">
    <property type="entry name" value="ATP-grasp fold, B domain"/>
    <property type="match status" value="1"/>
</dbReference>
<dbReference type="NCBIfam" id="NF004085">
    <property type="entry name" value="PRK05586.1"/>
    <property type="match status" value="1"/>
</dbReference>
<dbReference type="EMBL" id="CP018099">
    <property type="protein sequence ID" value="APF18882.1"/>
    <property type="molecule type" value="Genomic_DNA"/>
</dbReference>
<keyword evidence="11" id="KW-0460">Magnesium</keyword>
<evidence type="ECO:0000313" key="20">
    <source>
        <dbReference type="EMBL" id="APF18882.1"/>
    </source>
</evidence>
<dbReference type="GO" id="GO:2001295">
    <property type="term" value="P:malonyl-CoA biosynthetic process"/>
    <property type="evidence" value="ECO:0007669"/>
    <property type="project" value="UniProtKB-UniPathway"/>
</dbReference>
<keyword evidence="9 17" id="KW-0276">Fatty acid metabolism</keyword>
<dbReference type="GO" id="GO:0005524">
    <property type="term" value="F:ATP binding"/>
    <property type="evidence" value="ECO:0007669"/>
    <property type="project" value="UniProtKB-UniRule"/>
</dbReference>
<dbReference type="Proteomes" id="UP000004671">
    <property type="component" value="Chromosome"/>
</dbReference>
<keyword evidence="5 17" id="KW-0444">Lipid biosynthesis</keyword>
<dbReference type="PaxDb" id="880073-Calab_3241"/>
<dbReference type="PROSITE" id="PS50979">
    <property type="entry name" value="BC"/>
    <property type="match status" value="1"/>
</dbReference>
<dbReference type="Pfam" id="PF02785">
    <property type="entry name" value="Biotin_carb_C"/>
    <property type="match status" value="1"/>
</dbReference>
<keyword evidence="6 17" id="KW-0436">Ligase</keyword>
<dbReference type="InterPro" id="IPR011764">
    <property type="entry name" value="Biotin_carboxylation_dom"/>
</dbReference>
<dbReference type="Gene3D" id="3.30.1490.20">
    <property type="entry name" value="ATP-grasp fold, A domain"/>
    <property type="match status" value="1"/>
</dbReference>
<dbReference type="UniPathway" id="UPA00655">
    <property type="reaction ID" value="UER00711"/>
</dbReference>
<dbReference type="SUPFAM" id="SSF56059">
    <property type="entry name" value="Glutathione synthetase ATP-binding domain-like"/>
    <property type="match status" value="1"/>
</dbReference>
<accession>H1XV12</accession>
<dbReference type="InterPro" id="IPR011054">
    <property type="entry name" value="Rudment_hybrid_motif"/>
</dbReference>
<keyword evidence="10 16" id="KW-0067">ATP-binding</keyword>
<dbReference type="GO" id="GO:0006633">
    <property type="term" value="P:fatty acid biosynthetic process"/>
    <property type="evidence" value="ECO:0007669"/>
    <property type="project" value="UniProtKB-KW"/>
</dbReference>
<comment type="subunit">
    <text evidence="3 17">Acetyl-CoA carboxylase is a heterohexamer of biotin carboxyl carrier protein, biotin carboxylase and the two subunits of carboxyl transferase in a 2:2 complex.</text>
</comment>
<dbReference type="RefSeq" id="WP_006930208.1">
    <property type="nucleotide sequence ID" value="NZ_CM001402.1"/>
</dbReference>
<dbReference type="InterPro" id="IPR016185">
    <property type="entry name" value="PreATP-grasp_dom_sf"/>
</dbReference>
<evidence type="ECO:0000259" key="19">
    <source>
        <dbReference type="PROSITE" id="PS50979"/>
    </source>
</evidence>
<dbReference type="InterPro" id="IPR051602">
    <property type="entry name" value="ACC_Biotin_Carboxylase"/>
</dbReference>
<evidence type="ECO:0000259" key="18">
    <source>
        <dbReference type="PROSITE" id="PS50975"/>
    </source>
</evidence>
<evidence type="ECO:0000256" key="11">
    <source>
        <dbReference type="ARBA" id="ARBA00022842"/>
    </source>
</evidence>
<dbReference type="InterPro" id="IPR005481">
    <property type="entry name" value="BC-like_N"/>
</dbReference>
<gene>
    <name evidence="20" type="ORF">Cabys_2133</name>
    <name evidence="21" type="ORF">Calab_3241</name>
</gene>
<keyword evidence="7" id="KW-0479">Metal-binding</keyword>
<reference evidence="20 23" key="2">
    <citation type="submission" date="2016-11" db="EMBL/GenBank/DDBJ databases">
        <title>Genomic analysis of Caldithrix abyssi and proposal of a novel bacterial phylum Caldithrichaeota.</title>
        <authorList>
            <person name="Kublanov I."/>
            <person name="Sigalova O."/>
            <person name="Gavrilov S."/>
            <person name="Lebedinsky A."/>
            <person name="Ivanova N."/>
            <person name="Daum C."/>
            <person name="Reddy T."/>
            <person name="Klenk H.P."/>
            <person name="Goker M."/>
            <person name="Reva O."/>
            <person name="Miroshnichenko M."/>
            <person name="Kyprides N."/>
            <person name="Woyke T."/>
            <person name="Gelfand M."/>
        </authorList>
    </citation>
    <scope>NUCLEOTIDE SEQUENCE [LARGE SCALE GENOMIC DNA]</scope>
    <source>
        <strain evidence="20 23">LF13</strain>
    </source>
</reference>
<sequence length="452" mass="50161">MFKKILIANRGEIALRIIRACREMGIQTVAVHSEADGDSLHVRLADEAVCIGSAQSNESYLNPVRIIAAAEITGADAIHPGYGFLAENADFAEMCESSNLTFIGPPARVIRDMGNKSKAKELMKKSGVPVVPGSEGVVESLEQGIKIAGEVGYPIILKAVSGGGGRGMRIIRSEDEFESNFQMAQAEARGAFGDPSMYIEKFIEEPRHIEIQVMADSHGNVIHLGERECSIQRRHQKLIEEAPSPVVDEELRQRMGQVAVQGAQGVGYVSAGTIEFLLDKDKNFYFMEMNTRIQVEHPVTEMVTNADLLKEQILVAAGEKLDLTQEQVKITGHAIECRINAEDWEKNFMPNPGKVEFFHLPGGPGIRVDSHVYQGYSIPPYYDSLIAKLIAFGRDRKEAIQRMNRALEEFVIEGVKTTIPFHLKLINRPEFLSGHFDTGFLDRVNLLEEVEK</sequence>
<dbReference type="OrthoDB" id="9807469at2"/>
<keyword evidence="14 17" id="KW-0092">Biotin</keyword>
<dbReference type="InterPro" id="IPR011761">
    <property type="entry name" value="ATP-grasp"/>
</dbReference>
<evidence type="ECO:0000256" key="9">
    <source>
        <dbReference type="ARBA" id="ARBA00022832"/>
    </source>
</evidence>
<reference evidence="21 22" key="1">
    <citation type="submission" date="2011-09" db="EMBL/GenBank/DDBJ databases">
        <title>The permanent draft genome of Caldithrix abyssi DSM 13497.</title>
        <authorList>
            <consortium name="US DOE Joint Genome Institute (JGI-PGF)"/>
            <person name="Lucas S."/>
            <person name="Han J."/>
            <person name="Lapidus A."/>
            <person name="Bruce D."/>
            <person name="Goodwin L."/>
            <person name="Pitluck S."/>
            <person name="Peters L."/>
            <person name="Kyrpides N."/>
            <person name="Mavromatis K."/>
            <person name="Ivanova N."/>
            <person name="Mikhailova N."/>
            <person name="Chertkov O."/>
            <person name="Detter J.C."/>
            <person name="Tapia R."/>
            <person name="Han C."/>
            <person name="Land M."/>
            <person name="Hauser L."/>
            <person name="Markowitz V."/>
            <person name="Cheng J.-F."/>
            <person name="Hugenholtz P."/>
            <person name="Woyke T."/>
            <person name="Wu D."/>
            <person name="Spring S."/>
            <person name="Brambilla E."/>
            <person name="Klenk H.-P."/>
            <person name="Eisen J.A."/>
        </authorList>
    </citation>
    <scope>NUCLEOTIDE SEQUENCE [LARGE SCALE GENOMIC DNA]</scope>
    <source>
        <strain evidence="21 22">DSM 13497</strain>
    </source>
</reference>
<dbReference type="InterPro" id="IPR004549">
    <property type="entry name" value="Acetyl_CoA_COase_biotin_COase"/>
</dbReference>
<dbReference type="SMART" id="SM00878">
    <property type="entry name" value="Biotin_carb_C"/>
    <property type="match status" value="1"/>
</dbReference>
<dbReference type="SUPFAM" id="SSF52440">
    <property type="entry name" value="PreATP-grasp domain"/>
    <property type="match status" value="1"/>
</dbReference>
<dbReference type="eggNOG" id="COG0439">
    <property type="taxonomic scope" value="Bacteria"/>
</dbReference>
<dbReference type="InterPro" id="IPR013815">
    <property type="entry name" value="ATP_grasp_subdomain_1"/>
</dbReference>
<evidence type="ECO:0000256" key="17">
    <source>
        <dbReference type="RuleBase" id="RU365063"/>
    </source>
</evidence>
<dbReference type="Pfam" id="PF00289">
    <property type="entry name" value="Biotin_carb_N"/>
    <property type="match status" value="1"/>
</dbReference>
<dbReference type="HOGENOM" id="CLU_000395_3_2_0"/>
<dbReference type="EMBL" id="CM001402">
    <property type="protein sequence ID" value="EHO42845.1"/>
    <property type="molecule type" value="Genomic_DNA"/>
</dbReference>
<evidence type="ECO:0000256" key="4">
    <source>
        <dbReference type="ARBA" id="ARBA00013263"/>
    </source>
</evidence>
<evidence type="ECO:0000256" key="13">
    <source>
        <dbReference type="ARBA" id="ARBA00023160"/>
    </source>
</evidence>
<dbReference type="InterPro" id="IPR005482">
    <property type="entry name" value="Biotin_COase_C"/>
</dbReference>
<feature type="domain" description="Biotin carboxylation" evidence="19">
    <location>
        <begin position="1"/>
        <end position="446"/>
    </location>
</feature>
<evidence type="ECO:0000256" key="1">
    <source>
        <dbReference type="ARBA" id="ARBA00003761"/>
    </source>
</evidence>
<keyword evidence="8 16" id="KW-0547">Nucleotide-binding</keyword>
<evidence type="ECO:0000313" key="23">
    <source>
        <dbReference type="Proteomes" id="UP000183868"/>
    </source>
</evidence>
<evidence type="ECO:0000313" key="22">
    <source>
        <dbReference type="Proteomes" id="UP000004671"/>
    </source>
</evidence>
<comment type="pathway">
    <text evidence="2 17">Lipid metabolism; malonyl-CoA biosynthesis; malonyl-CoA from acetyl-CoA: step 1/1.</text>
</comment>
<organism evidence="21 22">
    <name type="scientific">Caldithrix abyssi DSM 13497</name>
    <dbReference type="NCBI Taxonomy" id="880073"/>
    <lineage>
        <taxon>Bacteria</taxon>
        <taxon>Pseudomonadati</taxon>
        <taxon>Calditrichota</taxon>
        <taxon>Calditrichia</taxon>
        <taxon>Calditrichales</taxon>
        <taxon>Calditrichaceae</taxon>
        <taxon>Caldithrix</taxon>
    </lineage>
</organism>
<feature type="domain" description="ATP-grasp" evidence="18">
    <location>
        <begin position="120"/>
        <end position="317"/>
    </location>
</feature>
<dbReference type="FunFam" id="3.30.470.20:FF:000028">
    <property type="entry name" value="Methylcrotonoyl-CoA carboxylase subunit alpha, mitochondrial"/>
    <property type="match status" value="1"/>
</dbReference>
<dbReference type="Proteomes" id="UP000183868">
    <property type="component" value="Chromosome"/>
</dbReference>
<evidence type="ECO:0000256" key="10">
    <source>
        <dbReference type="ARBA" id="ARBA00022840"/>
    </source>
</evidence>
<dbReference type="GO" id="GO:0004075">
    <property type="term" value="F:biotin carboxylase activity"/>
    <property type="evidence" value="ECO:0007669"/>
    <property type="project" value="UniProtKB-EC"/>
</dbReference>
<evidence type="ECO:0000256" key="16">
    <source>
        <dbReference type="PROSITE-ProRule" id="PRU00409"/>
    </source>
</evidence>
<dbReference type="PROSITE" id="PS00867">
    <property type="entry name" value="CPSASE_2"/>
    <property type="match status" value="1"/>
</dbReference>
<evidence type="ECO:0000256" key="3">
    <source>
        <dbReference type="ARBA" id="ARBA00011750"/>
    </source>
</evidence>
<dbReference type="AlphaFoldDB" id="H1XV12"/>
<keyword evidence="22" id="KW-1185">Reference proteome</keyword>
<dbReference type="GO" id="GO:0046872">
    <property type="term" value="F:metal ion binding"/>
    <property type="evidence" value="ECO:0007669"/>
    <property type="project" value="UniProtKB-KW"/>
</dbReference>
<dbReference type="NCBIfam" id="NF006367">
    <property type="entry name" value="PRK08591.1"/>
    <property type="match status" value="1"/>
</dbReference>
<evidence type="ECO:0000256" key="6">
    <source>
        <dbReference type="ARBA" id="ARBA00022598"/>
    </source>
</evidence>
<dbReference type="Gene3D" id="3.40.50.20">
    <property type="match status" value="1"/>
</dbReference>
<keyword evidence="12 17" id="KW-0443">Lipid metabolism</keyword>
<evidence type="ECO:0000256" key="15">
    <source>
        <dbReference type="ARBA" id="ARBA00048600"/>
    </source>
</evidence>
<dbReference type="NCBIfam" id="TIGR00514">
    <property type="entry name" value="accC"/>
    <property type="match status" value="1"/>
</dbReference>
<dbReference type="FunFam" id="3.40.50.20:FF:000010">
    <property type="entry name" value="Propionyl-CoA carboxylase subunit alpha"/>
    <property type="match status" value="1"/>
</dbReference>